<reference evidence="1 2" key="1">
    <citation type="submission" date="2022-10" db="EMBL/GenBank/DDBJ databases">
        <title>Luteolibacter arcticus strain CCTCC AB 2014275, whole genome shotgun sequencing project.</title>
        <authorList>
            <person name="Zhao G."/>
            <person name="Shen L."/>
        </authorList>
    </citation>
    <scope>NUCLEOTIDE SEQUENCE [LARGE SCALE GENOMIC DNA]</scope>
    <source>
        <strain evidence="1 2">CCTCC AB 2014275</strain>
    </source>
</reference>
<gene>
    <name evidence="1" type="ORF">OKA05_15250</name>
</gene>
<sequence>MNSLENLSEVRVEFYDHSEQPLFDGYTSQGIAPIPAVGDTFQAGTPDSGDKDPTYVVERRHFHLTPGSLTARIYGRDVQVTGGL</sequence>
<keyword evidence="2" id="KW-1185">Reference proteome</keyword>
<protein>
    <submittedName>
        <fullName evidence="1">Uncharacterized protein</fullName>
    </submittedName>
</protein>
<dbReference type="RefSeq" id="WP_264488030.1">
    <property type="nucleotide sequence ID" value="NZ_JAPDDT010000006.1"/>
</dbReference>
<dbReference type="EMBL" id="JAPDDT010000006">
    <property type="protein sequence ID" value="MCW1923924.1"/>
    <property type="molecule type" value="Genomic_DNA"/>
</dbReference>
<dbReference type="Proteomes" id="UP001320876">
    <property type="component" value="Unassembled WGS sequence"/>
</dbReference>
<proteinExistence type="predicted"/>
<evidence type="ECO:0000313" key="1">
    <source>
        <dbReference type="EMBL" id="MCW1923924.1"/>
    </source>
</evidence>
<comment type="caution">
    <text evidence="1">The sequence shown here is derived from an EMBL/GenBank/DDBJ whole genome shotgun (WGS) entry which is preliminary data.</text>
</comment>
<evidence type="ECO:0000313" key="2">
    <source>
        <dbReference type="Proteomes" id="UP001320876"/>
    </source>
</evidence>
<accession>A0ABT3GK79</accession>
<name>A0ABT3GK79_9BACT</name>
<organism evidence="1 2">
    <name type="scientific">Luteolibacter arcticus</name>
    <dbReference type="NCBI Taxonomy" id="1581411"/>
    <lineage>
        <taxon>Bacteria</taxon>
        <taxon>Pseudomonadati</taxon>
        <taxon>Verrucomicrobiota</taxon>
        <taxon>Verrucomicrobiia</taxon>
        <taxon>Verrucomicrobiales</taxon>
        <taxon>Verrucomicrobiaceae</taxon>
        <taxon>Luteolibacter</taxon>
    </lineage>
</organism>